<feature type="chain" id="PRO_5040194418" evidence="1">
    <location>
        <begin position="22"/>
        <end position="283"/>
    </location>
</feature>
<keyword evidence="1" id="KW-0732">Signal</keyword>
<dbReference type="AlphaFoldDB" id="A0A9P6D925"/>
<evidence type="ECO:0000313" key="3">
    <source>
        <dbReference type="Proteomes" id="UP000807025"/>
    </source>
</evidence>
<reference evidence="2" key="1">
    <citation type="submission" date="2020-11" db="EMBL/GenBank/DDBJ databases">
        <authorList>
            <consortium name="DOE Joint Genome Institute"/>
            <person name="Ahrendt S."/>
            <person name="Riley R."/>
            <person name="Andreopoulos W."/>
            <person name="Labutti K."/>
            <person name="Pangilinan J."/>
            <person name="Ruiz-Duenas F.J."/>
            <person name="Barrasa J.M."/>
            <person name="Sanchez-Garcia M."/>
            <person name="Camarero S."/>
            <person name="Miyauchi S."/>
            <person name="Serrano A."/>
            <person name="Linde D."/>
            <person name="Babiker R."/>
            <person name="Drula E."/>
            <person name="Ayuso-Fernandez I."/>
            <person name="Pacheco R."/>
            <person name="Padilla G."/>
            <person name="Ferreira P."/>
            <person name="Barriuso J."/>
            <person name="Kellner H."/>
            <person name="Castanera R."/>
            <person name="Alfaro M."/>
            <person name="Ramirez L."/>
            <person name="Pisabarro A.G."/>
            <person name="Kuo A."/>
            <person name="Tritt A."/>
            <person name="Lipzen A."/>
            <person name="He G."/>
            <person name="Yan M."/>
            <person name="Ng V."/>
            <person name="Cullen D."/>
            <person name="Martin F."/>
            <person name="Rosso M.-N."/>
            <person name="Henrissat B."/>
            <person name="Hibbett D."/>
            <person name="Martinez A.T."/>
            <person name="Grigoriev I.V."/>
        </authorList>
    </citation>
    <scope>NUCLEOTIDE SEQUENCE</scope>
    <source>
        <strain evidence="2">ATCC 90797</strain>
    </source>
</reference>
<name>A0A9P6D925_PLEER</name>
<comment type="caution">
    <text evidence="2">The sequence shown here is derived from an EMBL/GenBank/DDBJ whole genome shotgun (WGS) entry which is preliminary data.</text>
</comment>
<evidence type="ECO:0000256" key="1">
    <source>
        <dbReference type="SAM" id="SignalP"/>
    </source>
</evidence>
<keyword evidence="3" id="KW-1185">Reference proteome</keyword>
<evidence type="ECO:0000313" key="2">
    <source>
        <dbReference type="EMBL" id="KAF9487238.1"/>
    </source>
</evidence>
<dbReference type="Proteomes" id="UP000807025">
    <property type="component" value="Unassembled WGS sequence"/>
</dbReference>
<proteinExistence type="predicted"/>
<protein>
    <submittedName>
        <fullName evidence="2">Uncharacterized protein</fullName>
    </submittedName>
</protein>
<gene>
    <name evidence="2" type="ORF">BDN71DRAFT_1514165</name>
</gene>
<dbReference type="OrthoDB" id="440424at2759"/>
<accession>A0A9P6D925</accession>
<organism evidence="2 3">
    <name type="scientific">Pleurotus eryngii</name>
    <name type="common">Boletus of the steppes</name>
    <dbReference type="NCBI Taxonomy" id="5323"/>
    <lineage>
        <taxon>Eukaryota</taxon>
        <taxon>Fungi</taxon>
        <taxon>Dikarya</taxon>
        <taxon>Basidiomycota</taxon>
        <taxon>Agaricomycotina</taxon>
        <taxon>Agaricomycetes</taxon>
        <taxon>Agaricomycetidae</taxon>
        <taxon>Agaricales</taxon>
        <taxon>Pleurotineae</taxon>
        <taxon>Pleurotaceae</taxon>
        <taxon>Pleurotus</taxon>
    </lineage>
</organism>
<dbReference type="EMBL" id="MU154800">
    <property type="protein sequence ID" value="KAF9487238.1"/>
    <property type="molecule type" value="Genomic_DNA"/>
</dbReference>
<feature type="signal peptide" evidence="1">
    <location>
        <begin position="1"/>
        <end position="21"/>
    </location>
</feature>
<sequence length="283" mass="31864">MKPAVLLWFTVVFCFATPGRAFPSPRKDAVKMPMHWLAMSKASTLDKGTDIWATILQGLPSLHKHLDDLFNTAAKPNQDVVARVKIITALLRTVEDDIKEFRKSFNVPPLADGLSLMSARSEGTLLSQVSNDIDRAFEEILKRVHEVFPTPDKVAHHDARQRLIKHILEEAEIELIKILCVKHNLVDKDAFRKFWRGVSPIIERVVVTMGDLAEQHPKLTGFVITGVITMFIPELWFTKPLLRLIGFGPIGTVEDSLAAWSQRVFYGANVHTKPVFVSLRSAL</sequence>